<keyword evidence="3" id="KW-0645">Protease</keyword>
<sequence length="993" mass="115411">MSEALNLPCDTIKKLQKRAYVNYEAMSLNDIFIRLPRMYTKAHENLDSNEIEKDETAFILFTRWLNTVRWIKNKDEKFYFGKINSYQIKKTEQLIKTLSEKILAHYSQNLTKTVFDGKGSVDKMDLDILPSTNEKCKVFSDVTLKFPETPTDDPLNTEIEEFIPCNQLYQIMRKEDPRFLIIDIRPQSDYEMSKINTCKCINIPENEISEGKTASRYEKDFAKDLKSKELFRTRGSRYVDILVLLDWKTKKESLLPSNPLNIFKETLLKWDPATKYKKIVILDGGYNEWLTRYPAHTTNSNVTISETDEVNNDILEDFVLDSYPIWVNNDDENTIKKQSQSKSNFIKDKSIIQDSLDDRQLLNNLETKINSTISSTLSNNNINLSVHSPTGKTTGIYKSVYGETINREKNIPAKLLQHNIITKPIIDRSNKPTSVKTSDPNSKEVLRLMRELNESYREMEKLVQKIYDTETSLYNQNIKNKGFKEDSTIHTDLESMKSELNILQKTHNKNEKELNKYKEVGTIQFSNEEQEEKSKLDFNFHKVRQRLKDISGHRKRLHEKSLEKDYKDISIKQNDKDVHMEPLKTDSSISSGLERSHSSPNLMQMRDHKAPEVDRSSKPQISSQYQHTRFNNETNRIQRFNWGSIEEKLTPIHGNVHPGITGLKNLGNSCYMNSIIQCLSNTPKLSTYFIDNLYADDLNRNNENVSQTQVVTNVAEVIKALWTGQYKRISPHCLKVAIGQYKLQFSSYEQQDSHEFLTFLLDWMHSELKKKVKIQAKMTTAEKEWDKAMDSQESIISELFFGQLRSTITCSSCQKDSTTYETFNSLTMSLPHTNRCTLDDCIQRFVTGQKVVGWKCPKCQAPREATKKFDFIKLAPIIVIHLNRFAESGGWLEKRNTTVDFPLKEFNLKPYLITDHDASMNNARFCTYNLYAMSNHYGTMEGGHYTAYCKNNLQNKWYKYDDQTVTEVSPSQVKSQNNSAYLLFYTSLSNTYI</sequence>
<comment type="similarity">
    <text evidence="2 3">Belongs to the peptidase C19 family.</text>
</comment>
<evidence type="ECO:0000256" key="3">
    <source>
        <dbReference type="RuleBase" id="RU366025"/>
    </source>
</evidence>
<feature type="coiled-coil region" evidence="4">
    <location>
        <begin position="442"/>
        <end position="469"/>
    </location>
</feature>
<organism evidence="8 9">
    <name type="scientific">Vespula squamosa</name>
    <name type="common">Southern yellow jacket</name>
    <name type="synonym">Wasp</name>
    <dbReference type="NCBI Taxonomy" id="30214"/>
    <lineage>
        <taxon>Eukaryota</taxon>
        <taxon>Metazoa</taxon>
        <taxon>Ecdysozoa</taxon>
        <taxon>Arthropoda</taxon>
        <taxon>Hexapoda</taxon>
        <taxon>Insecta</taxon>
        <taxon>Pterygota</taxon>
        <taxon>Neoptera</taxon>
        <taxon>Endopterygota</taxon>
        <taxon>Hymenoptera</taxon>
        <taxon>Apocrita</taxon>
        <taxon>Aculeata</taxon>
        <taxon>Vespoidea</taxon>
        <taxon>Vespidae</taxon>
        <taxon>Vespinae</taxon>
        <taxon>Vespula</taxon>
    </lineage>
</organism>
<dbReference type="PANTHER" id="PTHR21646:SF46">
    <property type="entry name" value="UBIQUITIN CARBOXYL-TERMINAL HYDROLASE"/>
    <property type="match status" value="1"/>
</dbReference>
<dbReference type="GO" id="GO:0006508">
    <property type="term" value="P:proteolysis"/>
    <property type="evidence" value="ECO:0007669"/>
    <property type="project" value="UniProtKB-KW"/>
</dbReference>
<proteinExistence type="inferred from homology"/>
<dbReference type="EMBL" id="JAUDFV010000138">
    <property type="protein sequence ID" value="KAL2725504.1"/>
    <property type="molecule type" value="Genomic_DNA"/>
</dbReference>
<dbReference type="Pfam" id="PF00443">
    <property type="entry name" value="UCH"/>
    <property type="match status" value="1"/>
</dbReference>
<dbReference type="PROSITE" id="PS00972">
    <property type="entry name" value="USP_1"/>
    <property type="match status" value="1"/>
</dbReference>
<dbReference type="CDD" id="cd02674">
    <property type="entry name" value="Peptidase_C19R"/>
    <property type="match status" value="1"/>
</dbReference>
<dbReference type="InterPro" id="IPR050185">
    <property type="entry name" value="Ub_carboxyl-term_hydrolase"/>
</dbReference>
<dbReference type="PROSITE" id="PS50235">
    <property type="entry name" value="USP_3"/>
    <property type="match status" value="1"/>
</dbReference>
<keyword evidence="3" id="KW-0833">Ubl conjugation pathway</keyword>
<gene>
    <name evidence="8" type="ORF">V1478_008177</name>
</gene>
<dbReference type="Gene3D" id="3.40.250.10">
    <property type="entry name" value="Rhodanese-like domain"/>
    <property type="match status" value="1"/>
</dbReference>
<dbReference type="InterPro" id="IPR036873">
    <property type="entry name" value="Rhodanese-like_dom_sf"/>
</dbReference>
<dbReference type="InterPro" id="IPR018200">
    <property type="entry name" value="USP_CS"/>
</dbReference>
<dbReference type="InterPro" id="IPR038765">
    <property type="entry name" value="Papain-like_cys_pep_sf"/>
</dbReference>
<dbReference type="EC" id="3.4.19.12" evidence="3"/>
<dbReference type="InterPro" id="IPR001763">
    <property type="entry name" value="Rhodanese-like_dom"/>
</dbReference>
<dbReference type="PANTHER" id="PTHR21646">
    <property type="entry name" value="UBIQUITIN CARBOXYL-TERMINAL HYDROLASE"/>
    <property type="match status" value="1"/>
</dbReference>
<feature type="compositionally biased region" description="Polar residues" evidence="5">
    <location>
        <begin position="585"/>
        <end position="602"/>
    </location>
</feature>
<accession>A0ABD2AY11</accession>
<dbReference type="SUPFAM" id="SSF54001">
    <property type="entry name" value="Cysteine proteinases"/>
    <property type="match status" value="1"/>
</dbReference>
<feature type="domain" description="USP" evidence="7">
    <location>
        <begin position="661"/>
        <end position="988"/>
    </location>
</feature>
<evidence type="ECO:0000259" key="6">
    <source>
        <dbReference type="PROSITE" id="PS50206"/>
    </source>
</evidence>
<keyword evidence="3" id="KW-0788">Thiol protease</keyword>
<dbReference type="PROSITE" id="PS00973">
    <property type="entry name" value="USP_2"/>
    <property type="match status" value="1"/>
</dbReference>
<comment type="catalytic activity">
    <reaction evidence="1 3">
        <text>Thiol-dependent hydrolysis of ester, thioester, amide, peptide and isopeptide bonds formed by the C-terminal Gly of ubiquitin (a 76-residue protein attached to proteins as an intracellular targeting signal).</text>
        <dbReference type="EC" id="3.4.19.12"/>
    </reaction>
</comment>
<dbReference type="Proteomes" id="UP001607302">
    <property type="component" value="Unassembled WGS sequence"/>
</dbReference>
<dbReference type="InterPro" id="IPR001394">
    <property type="entry name" value="Peptidase_C19_UCH"/>
</dbReference>
<protein>
    <recommendedName>
        <fullName evidence="3">Ubiquitin carboxyl-terminal hydrolase</fullName>
        <ecNumber evidence="3">3.4.19.12</ecNumber>
    </recommendedName>
</protein>
<feature type="coiled-coil region" evidence="4">
    <location>
        <begin position="493"/>
        <end position="520"/>
    </location>
</feature>
<keyword evidence="9" id="KW-1185">Reference proteome</keyword>
<evidence type="ECO:0000256" key="5">
    <source>
        <dbReference type="SAM" id="MobiDB-lite"/>
    </source>
</evidence>
<reference evidence="8 9" key="1">
    <citation type="journal article" date="2024" name="Ann. Entomol. Soc. Am.">
        <title>Genomic analyses of the southern and eastern yellowjacket wasps (Hymenoptera: Vespidae) reveal evolutionary signatures of social life.</title>
        <authorList>
            <person name="Catto M.A."/>
            <person name="Caine P.B."/>
            <person name="Orr S.E."/>
            <person name="Hunt B.G."/>
            <person name="Goodisman M.A.D."/>
        </authorList>
    </citation>
    <scope>NUCLEOTIDE SEQUENCE [LARGE SCALE GENOMIC DNA]</scope>
    <source>
        <strain evidence="8">233</strain>
        <tissue evidence="8">Head and thorax</tissue>
    </source>
</reference>
<evidence type="ECO:0000256" key="4">
    <source>
        <dbReference type="SAM" id="Coils"/>
    </source>
</evidence>
<dbReference type="SMART" id="SM00450">
    <property type="entry name" value="RHOD"/>
    <property type="match status" value="1"/>
</dbReference>
<evidence type="ECO:0000259" key="7">
    <source>
        <dbReference type="PROSITE" id="PS50235"/>
    </source>
</evidence>
<dbReference type="SUPFAM" id="SSF52821">
    <property type="entry name" value="Rhodanese/Cell cycle control phosphatase"/>
    <property type="match status" value="1"/>
</dbReference>
<dbReference type="GO" id="GO:0004843">
    <property type="term" value="F:cysteine-type deubiquitinase activity"/>
    <property type="evidence" value="ECO:0007669"/>
    <property type="project" value="UniProtKB-UniRule"/>
</dbReference>
<dbReference type="Pfam" id="PF00581">
    <property type="entry name" value="Rhodanese"/>
    <property type="match status" value="1"/>
</dbReference>
<evidence type="ECO:0000313" key="8">
    <source>
        <dbReference type="EMBL" id="KAL2725504.1"/>
    </source>
</evidence>
<comment type="caution">
    <text evidence="8">The sequence shown here is derived from an EMBL/GenBank/DDBJ whole genome shotgun (WGS) entry which is preliminary data.</text>
</comment>
<feature type="region of interest" description="Disordered" evidence="5">
    <location>
        <begin position="573"/>
        <end position="626"/>
    </location>
</feature>
<dbReference type="PROSITE" id="PS50206">
    <property type="entry name" value="RHODANESE_3"/>
    <property type="match status" value="1"/>
</dbReference>
<dbReference type="AlphaFoldDB" id="A0ABD2AY11"/>
<dbReference type="Gene3D" id="1.20.58.80">
    <property type="entry name" value="Phosphotransferase system, lactose/cellobiose-type IIA subunit"/>
    <property type="match status" value="1"/>
</dbReference>
<keyword evidence="4" id="KW-0175">Coiled coil</keyword>
<keyword evidence="3" id="KW-0378">Hydrolase</keyword>
<evidence type="ECO:0000256" key="1">
    <source>
        <dbReference type="ARBA" id="ARBA00000707"/>
    </source>
</evidence>
<evidence type="ECO:0000256" key="2">
    <source>
        <dbReference type="ARBA" id="ARBA00009085"/>
    </source>
</evidence>
<dbReference type="InterPro" id="IPR028889">
    <property type="entry name" value="USP"/>
</dbReference>
<feature type="domain" description="Rhodanese" evidence="6">
    <location>
        <begin position="175"/>
        <end position="298"/>
    </location>
</feature>
<feature type="compositionally biased region" description="Basic and acidic residues" evidence="5">
    <location>
        <begin position="605"/>
        <end position="617"/>
    </location>
</feature>
<evidence type="ECO:0000313" key="9">
    <source>
        <dbReference type="Proteomes" id="UP001607302"/>
    </source>
</evidence>
<dbReference type="Gene3D" id="3.90.70.10">
    <property type="entry name" value="Cysteine proteinases"/>
    <property type="match status" value="1"/>
</dbReference>
<name>A0ABD2AY11_VESSQ</name>
<feature type="compositionally biased region" description="Basic and acidic residues" evidence="5">
    <location>
        <begin position="573"/>
        <end position="584"/>
    </location>
</feature>